<feature type="region of interest" description="Disordered" evidence="8">
    <location>
        <begin position="476"/>
        <end position="532"/>
    </location>
</feature>
<evidence type="ECO:0000256" key="3">
    <source>
        <dbReference type="ARBA" id="ARBA00022741"/>
    </source>
</evidence>
<evidence type="ECO:0000256" key="2">
    <source>
        <dbReference type="ARBA" id="ARBA00022679"/>
    </source>
</evidence>
<feature type="compositionally biased region" description="Polar residues" evidence="8">
    <location>
        <begin position="489"/>
        <end position="511"/>
    </location>
</feature>
<protein>
    <submittedName>
        <fullName evidence="9">NAD(+) kinase</fullName>
        <ecNumber evidence="9">2.7.1.23</ecNumber>
    </submittedName>
</protein>
<reference evidence="9" key="1">
    <citation type="submission" date="2023-03" db="EMBL/GenBank/DDBJ databases">
        <title>Mating type loci evolution in Malassezia.</title>
        <authorList>
            <person name="Coelho M.A."/>
        </authorList>
    </citation>
    <scope>NUCLEOTIDE SEQUENCE</scope>
    <source>
        <strain evidence="9">CBS 11721</strain>
    </source>
</reference>
<dbReference type="EC" id="2.7.1.23" evidence="9"/>
<dbReference type="FunFam" id="2.60.200.30:FF:000009">
    <property type="entry name" value="Poly(P)/ATP NAD kinase"/>
    <property type="match status" value="1"/>
</dbReference>
<keyword evidence="10" id="KW-1185">Reference proteome</keyword>
<keyword evidence="3" id="KW-0547">Nucleotide-binding</keyword>
<dbReference type="InterPro" id="IPR016064">
    <property type="entry name" value="NAD/diacylglycerol_kinase_sf"/>
</dbReference>
<dbReference type="PANTHER" id="PTHR20275:SF0">
    <property type="entry name" value="NAD KINASE"/>
    <property type="match status" value="1"/>
</dbReference>
<dbReference type="GO" id="GO:0006741">
    <property type="term" value="P:NADP+ biosynthetic process"/>
    <property type="evidence" value="ECO:0007669"/>
    <property type="project" value="InterPro"/>
</dbReference>
<proteinExistence type="inferred from homology"/>
<keyword evidence="7" id="KW-0520">NAD</keyword>
<dbReference type="Gene3D" id="2.60.200.30">
    <property type="entry name" value="Probable inorganic polyphosphate/atp-NAD kinase, domain 2"/>
    <property type="match status" value="1"/>
</dbReference>
<feature type="compositionally biased region" description="Acidic residues" evidence="8">
    <location>
        <begin position="512"/>
        <end position="522"/>
    </location>
</feature>
<evidence type="ECO:0000256" key="8">
    <source>
        <dbReference type="SAM" id="MobiDB-lite"/>
    </source>
</evidence>
<evidence type="ECO:0000256" key="7">
    <source>
        <dbReference type="ARBA" id="ARBA00023027"/>
    </source>
</evidence>
<dbReference type="GO" id="GO:0005524">
    <property type="term" value="F:ATP binding"/>
    <property type="evidence" value="ECO:0007669"/>
    <property type="project" value="UniProtKB-KW"/>
</dbReference>
<keyword evidence="6" id="KW-0521">NADP</keyword>
<evidence type="ECO:0000313" key="10">
    <source>
        <dbReference type="Proteomes" id="UP001219933"/>
    </source>
</evidence>
<dbReference type="PANTHER" id="PTHR20275">
    <property type="entry name" value="NAD KINASE"/>
    <property type="match status" value="1"/>
</dbReference>
<evidence type="ECO:0000256" key="5">
    <source>
        <dbReference type="ARBA" id="ARBA00022840"/>
    </source>
</evidence>
<dbReference type="AlphaFoldDB" id="A0AAF0EV52"/>
<keyword evidence="4 9" id="KW-0418">Kinase</keyword>
<keyword evidence="2 9" id="KW-0808">Transferase</keyword>
<dbReference type="HAMAP" id="MF_00361">
    <property type="entry name" value="NAD_kinase"/>
    <property type="match status" value="1"/>
</dbReference>
<feature type="compositionally biased region" description="Basic and acidic residues" evidence="8">
    <location>
        <begin position="476"/>
        <end position="486"/>
    </location>
</feature>
<organism evidence="9 10">
    <name type="scientific">Malassezia cuniculi</name>
    <dbReference type="NCBI Taxonomy" id="948313"/>
    <lineage>
        <taxon>Eukaryota</taxon>
        <taxon>Fungi</taxon>
        <taxon>Dikarya</taxon>
        <taxon>Basidiomycota</taxon>
        <taxon>Ustilaginomycotina</taxon>
        <taxon>Malasseziomycetes</taxon>
        <taxon>Malasseziales</taxon>
        <taxon>Malasseziaceae</taxon>
        <taxon>Malassezia</taxon>
    </lineage>
</organism>
<dbReference type="InterPro" id="IPR017438">
    <property type="entry name" value="ATP-NAD_kinase_N"/>
</dbReference>
<sequence>MSVDQSAFTHDTPPSVPEVYYRSQQGPAAERLDDAGRQRQGSNPDERLGELTQQLARTAVDVREMSRQLGRARVESSAESVLIITKARDNSLVTLTRELSIWLMKYPRKNSSRGIIVYVDGQLRNSSRFNVEQMKSEEPALFEPIQSRWDSKADEGQLRFWTPSMCSKSPHLFDFVITLGGDGTVLFCSWLFQRSVPPVLPFSLGSLGFLTPFVFDRYKTSLTSALENGMRVNTRMRFTATIYRAIPPTDPRASRYQRRAIKSGSTGEIIMRNVKENGWNSIEVQCDAYNENPDEQRKPCKDKEITCFVSRPVETFEVLNDLVIDRGPSPYVSLLEVYADNTHLTTAQADGLCISTPTGSTAYSLSAGGSLVHPGIPAILITPICPHTLSFRPMLLPDSMELRIVVPYTSRSTAFASFDGRARVELKKGDHVKVTASPYPFLTVEPDDMQNSWFHSVSRTLQWNQRQQQKSFVLVEEHAPESRDMPTESIGNTPPRTSSTPDININQCQTMDSDEACDESDASSERADEFDIQDANPESAAELWKSFSDAQLSVKTPWAGQRIGLDKEGNPAAKIDGTRSTGDIQTSQANGVIAEHISSSGAVAAGGASPHLLENVTCDAFVVYGRDDSDDSLSD</sequence>
<dbReference type="InterPro" id="IPR002504">
    <property type="entry name" value="NADK"/>
</dbReference>
<dbReference type="EMBL" id="CP119879">
    <property type="protein sequence ID" value="WFD35630.1"/>
    <property type="molecule type" value="Genomic_DNA"/>
</dbReference>
<feature type="region of interest" description="Disordered" evidence="8">
    <location>
        <begin position="1"/>
        <end position="47"/>
    </location>
</feature>
<gene>
    <name evidence="9" type="ORF">MCUN1_002488</name>
</gene>
<evidence type="ECO:0000256" key="4">
    <source>
        <dbReference type="ARBA" id="ARBA00022777"/>
    </source>
</evidence>
<dbReference type="Pfam" id="PF20143">
    <property type="entry name" value="NAD_kinase_C"/>
    <property type="match status" value="1"/>
</dbReference>
<dbReference type="GO" id="GO:0019674">
    <property type="term" value="P:NAD+ metabolic process"/>
    <property type="evidence" value="ECO:0007669"/>
    <property type="project" value="InterPro"/>
</dbReference>
<evidence type="ECO:0000313" key="9">
    <source>
        <dbReference type="EMBL" id="WFD35630.1"/>
    </source>
</evidence>
<evidence type="ECO:0000256" key="6">
    <source>
        <dbReference type="ARBA" id="ARBA00022857"/>
    </source>
</evidence>
<evidence type="ECO:0000256" key="1">
    <source>
        <dbReference type="ARBA" id="ARBA00010995"/>
    </source>
</evidence>
<dbReference type="GO" id="GO:0003951">
    <property type="term" value="F:NAD+ kinase activity"/>
    <property type="evidence" value="ECO:0007669"/>
    <property type="project" value="UniProtKB-EC"/>
</dbReference>
<dbReference type="Pfam" id="PF01513">
    <property type="entry name" value="NAD_kinase"/>
    <property type="match status" value="1"/>
</dbReference>
<dbReference type="SUPFAM" id="SSF111331">
    <property type="entry name" value="NAD kinase/diacylglycerol kinase-like"/>
    <property type="match status" value="1"/>
</dbReference>
<comment type="similarity">
    <text evidence="1">Belongs to the NAD kinase family.</text>
</comment>
<dbReference type="Gene3D" id="3.40.50.10330">
    <property type="entry name" value="Probable inorganic polyphosphate/atp-NAD kinase, domain 1"/>
    <property type="match status" value="1"/>
</dbReference>
<accession>A0AAF0EV52</accession>
<name>A0AAF0EV52_9BASI</name>
<dbReference type="Proteomes" id="UP001219933">
    <property type="component" value="Chromosome 3"/>
</dbReference>
<keyword evidence="5" id="KW-0067">ATP-binding</keyword>
<dbReference type="InterPro" id="IPR017437">
    <property type="entry name" value="ATP-NAD_kinase_PpnK-typ_C"/>
</dbReference>